<feature type="region of interest" description="Disordered" evidence="1">
    <location>
        <begin position="1"/>
        <end position="71"/>
    </location>
</feature>
<evidence type="ECO:0000256" key="1">
    <source>
        <dbReference type="SAM" id="MobiDB-lite"/>
    </source>
</evidence>
<gene>
    <name evidence="2" type="ORF">PGTUg99_010861</name>
</gene>
<proteinExistence type="predicted"/>
<dbReference type="AlphaFoldDB" id="A0A5B0QYU7"/>
<accession>A0A5B0QYU7</accession>
<dbReference type="EMBL" id="VDEP01000250">
    <property type="protein sequence ID" value="KAA1118471.1"/>
    <property type="molecule type" value="Genomic_DNA"/>
</dbReference>
<reference evidence="2 3" key="1">
    <citation type="submission" date="2019-05" db="EMBL/GenBank/DDBJ databases">
        <title>Emergence of the Ug99 lineage of the wheat stem rust pathogen through somatic hybridization.</title>
        <authorList>
            <person name="Li F."/>
            <person name="Upadhyaya N.M."/>
            <person name="Sperschneider J."/>
            <person name="Matny O."/>
            <person name="Nguyen-Phuc H."/>
            <person name="Mago R."/>
            <person name="Raley C."/>
            <person name="Miller M.E."/>
            <person name="Silverstein K.A.T."/>
            <person name="Henningsen E."/>
            <person name="Hirsch C.D."/>
            <person name="Visser B."/>
            <person name="Pretorius Z.A."/>
            <person name="Steffenson B.J."/>
            <person name="Schwessinger B."/>
            <person name="Dodds P.N."/>
            <person name="Figueroa M."/>
        </authorList>
    </citation>
    <scope>NUCLEOTIDE SEQUENCE [LARGE SCALE GENOMIC DNA]</scope>
    <source>
        <strain evidence="2 3">Ug99</strain>
    </source>
</reference>
<feature type="compositionally biased region" description="Polar residues" evidence="1">
    <location>
        <begin position="1"/>
        <end position="13"/>
    </location>
</feature>
<organism evidence="2 3">
    <name type="scientific">Puccinia graminis f. sp. tritici</name>
    <dbReference type="NCBI Taxonomy" id="56615"/>
    <lineage>
        <taxon>Eukaryota</taxon>
        <taxon>Fungi</taxon>
        <taxon>Dikarya</taxon>
        <taxon>Basidiomycota</taxon>
        <taxon>Pucciniomycotina</taxon>
        <taxon>Pucciniomycetes</taxon>
        <taxon>Pucciniales</taxon>
        <taxon>Pucciniaceae</taxon>
        <taxon>Puccinia</taxon>
    </lineage>
</organism>
<protein>
    <submittedName>
        <fullName evidence="2">Uncharacterized protein</fullName>
    </submittedName>
</protein>
<evidence type="ECO:0000313" key="3">
    <source>
        <dbReference type="Proteomes" id="UP000325313"/>
    </source>
</evidence>
<name>A0A5B0QYU7_PUCGR</name>
<dbReference type="Proteomes" id="UP000325313">
    <property type="component" value="Unassembled WGS sequence"/>
</dbReference>
<sequence length="119" mass="12681">MDSDSTFTDSQSIADHFGTPPGGIQPVQEESVVTSAPLLPNPRHPERDEEPTAPEAPQHPHAEHAEEGADWIEFPEEFNAESAALLGSLQAPLSLKLMKTVAPDCATTEANPTATRSSP</sequence>
<comment type="caution">
    <text evidence="2">The sequence shown here is derived from an EMBL/GenBank/DDBJ whole genome shotgun (WGS) entry which is preliminary data.</text>
</comment>
<evidence type="ECO:0000313" key="2">
    <source>
        <dbReference type="EMBL" id="KAA1118471.1"/>
    </source>
</evidence>
<feature type="compositionally biased region" description="Basic and acidic residues" evidence="1">
    <location>
        <begin position="58"/>
        <end position="67"/>
    </location>
</feature>